<accession>A0A411WWK5</accession>
<feature type="compositionally biased region" description="Pro residues" evidence="1">
    <location>
        <begin position="189"/>
        <end position="200"/>
    </location>
</feature>
<proteinExistence type="predicted"/>
<feature type="compositionally biased region" description="Low complexity" evidence="1">
    <location>
        <begin position="112"/>
        <end position="123"/>
    </location>
</feature>
<reference evidence="4 5" key="2">
    <citation type="submission" date="2019-02" db="EMBL/GenBank/DDBJ databases">
        <title>Draft Genome Sequences of Six Type Strains of the Genus Massilia.</title>
        <authorList>
            <person name="Miess H."/>
            <person name="Frediansyhah A."/>
            <person name="Gross H."/>
        </authorList>
    </citation>
    <scope>NUCLEOTIDE SEQUENCE [LARGE SCALE GENOMIC DNA]</scope>
    <source>
        <strain evidence="4 5">DSM 17472</strain>
    </source>
</reference>
<dbReference type="AlphaFoldDB" id="A0A411WWK5"/>
<sequence length="508" mass="55282">MRAHPSAQWSAHLGPHLRRYRYWYVSAAAHAVLLAFAVHLGAWQPAARAQAREIAAGAAMSSHAQMRQRVADMERIKELMEQSMGRDEAARGDGTGKDPGNLASDVADRQAGNEPSNEANSEANSEDERAPRFDATTAPERPEELLARAEALADDIDALAAQAREAAAEKLLARLPQEHDADGAAQPQTTPPDGPAPPAGAAPQGMQPAPGLAALQPGMKPPADAAQGAAGGQAAGPMDEAAATARVARLAAQARDRLAQRQRQLQQEVQRDQHGVAVEASRQISRFLNRDVAQVADKSGRYGGTGIELFGTGSGRIPALDGGPLARASGRGIGTGGIYTNRLYVNSWYLIGPFEGRHGLQLFDNFSHPPEQAVVLDAAYRGKEGRVLKWRYVNSPGYPLVPPDPVENGVYYGYTELMFDEDREMVVWIGGDDDARLWINDRLVWKGGNRNKAWFWNEIYGTRNSYAEQYNLTEGKVRVRFRKGRNKAFFKVANGPSRMYFSMVLTPP</sequence>
<dbReference type="RefSeq" id="WP_131145165.1">
    <property type="nucleotide sequence ID" value="NZ_BMWV01000007.1"/>
</dbReference>
<feature type="compositionally biased region" description="Low complexity" evidence="1">
    <location>
        <begin position="201"/>
        <end position="214"/>
    </location>
</feature>
<keyword evidence="2" id="KW-0812">Transmembrane</keyword>
<feature type="region of interest" description="Disordered" evidence="1">
    <location>
        <begin position="180"/>
        <end position="237"/>
    </location>
</feature>
<evidence type="ECO:0000256" key="2">
    <source>
        <dbReference type="SAM" id="Phobius"/>
    </source>
</evidence>
<evidence type="ECO:0000256" key="1">
    <source>
        <dbReference type="SAM" id="MobiDB-lite"/>
    </source>
</evidence>
<dbReference type="EMBL" id="BMWV01000007">
    <property type="protein sequence ID" value="GGY47620.1"/>
    <property type="molecule type" value="Genomic_DNA"/>
</dbReference>
<dbReference type="EMBL" id="CP036401">
    <property type="protein sequence ID" value="QBI01039.1"/>
    <property type="molecule type" value="Genomic_DNA"/>
</dbReference>
<evidence type="ECO:0000313" key="5">
    <source>
        <dbReference type="Proteomes" id="UP000292307"/>
    </source>
</evidence>
<name>A0A411WWK5_9BURK</name>
<dbReference type="Proteomes" id="UP000628442">
    <property type="component" value="Unassembled WGS sequence"/>
</dbReference>
<protein>
    <recommendedName>
        <fullName evidence="7">PA14 domain-containing protein</fullName>
    </recommendedName>
</protein>
<keyword evidence="2" id="KW-0472">Membrane</keyword>
<feature type="compositionally biased region" description="Basic and acidic residues" evidence="1">
    <location>
        <begin position="82"/>
        <end position="96"/>
    </location>
</feature>
<dbReference type="Proteomes" id="UP000292307">
    <property type="component" value="Chromosome"/>
</dbReference>
<evidence type="ECO:0000313" key="4">
    <source>
        <dbReference type="EMBL" id="QBI01039.1"/>
    </source>
</evidence>
<organism evidence="3 6">
    <name type="scientific">Pseudoduganella albidiflava</name>
    <dbReference type="NCBI Taxonomy" id="321983"/>
    <lineage>
        <taxon>Bacteria</taxon>
        <taxon>Pseudomonadati</taxon>
        <taxon>Pseudomonadota</taxon>
        <taxon>Betaproteobacteria</taxon>
        <taxon>Burkholderiales</taxon>
        <taxon>Oxalobacteraceae</taxon>
        <taxon>Telluria group</taxon>
        <taxon>Pseudoduganella</taxon>
    </lineage>
</organism>
<gene>
    <name evidence="4" type="ORF">EYF70_09410</name>
    <name evidence="3" type="ORF">GCM10007387_32110</name>
</gene>
<dbReference type="OrthoDB" id="8758251at2"/>
<feature type="region of interest" description="Disordered" evidence="1">
    <location>
        <begin position="82"/>
        <end position="141"/>
    </location>
</feature>
<evidence type="ECO:0000313" key="3">
    <source>
        <dbReference type="EMBL" id="GGY47620.1"/>
    </source>
</evidence>
<feature type="transmembrane region" description="Helical" evidence="2">
    <location>
        <begin position="21"/>
        <end position="43"/>
    </location>
</feature>
<keyword evidence="2" id="KW-1133">Transmembrane helix</keyword>
<evidence type="ECO:0008006" key="7">
    <source>
        <dbReference type="Google" id="ProtNLM"/>
    </source>
</evidence>
<reference evidence="3" key="3">
    <citation type="submission" date="2022-12" db="EMBL/GenBank/DDBJ databases">
        <authorList>
            <person name="Sun Q."/>
            <person name="Kim S."/>
        </authorList>
    </citation>
    <scope>NUCLEOTIDE SEQUENCE</scope>
    <source>
        <strain evidence="3">KCTC 12343</strain>
    </source>
</reference>
<reference evidence="3" key="1">
    <citation type="journal article" date="2014" name="Int. J. Syst. Evol. Microbiol.">
        <title>Complete genome sequence of Corynebacterium casei LMG S-19264T (=DSM 44701T), isolated from a smear-ripened cheese.</title>
        <authorList>
            <consortium name="US DOE Joint Genome Institute (JGI-PGF)"/>
            <person name="Walter F."/>
            <person name="Albersmeier A."/>
            <person name="Kalinowski J."/>
            <person name="Ruckert C."/>
        </authorList>
    </citation>
    <scope>NUCLEOTIDE SEQUENCE</scope>
    <source>
        <strain evidence="3">KCTC 12343</strain>
    </source>
</reference>
<evidence type="ECO:0000313" key="6">
    <source>
        <dbReference type="Proteomes" id="UP000628442"/>
    </source>
</evidence>
<keyword evidence="5" id="KW-1185">Reference proteome</keyword>